<dbReference type="EMBL" id="CP015518">
    <property type="protein sequence ID" value="APG23783.1"/>
    <property type="molecule type" value="Genomic_DNA"/>
</dbReference>
<evidence type="ECO:0000256" key="6">
    <source>
        <dbReference type="ARBA" id="ARBA00023163"/>
    </source>
</evidence>
<sequence>MSIKINGNGFNGVGPVDRLKKNDKPRKNENAGTTGLDRVQFSSVISEAIRVRETAATSEAARAEKLQSLKEQIAEGSYRPDATKVAASLLKFLADNKGE</sequence>
<keyword evidence="6" id="KW-0804">Transcription</keyword>
<dbReference type="OrthoDB" id="5406088at2"/>
<dbReference type="RefSeq" id="WP_072285596.1">
    <property type="nucleotide sequence ID" value="NZ_CP015455.1"/>
</dbReference>
<keyword evidence="5" id="KW-0805">Transcription regulation</keyword>
<evidence type="ECO:0000313" key="11">
    <source>
        <dbReference type="EMBL" id="APG23783.1"/>
    </source>
</evidence>
<evidence type="ECO:0000256" key="2">
    <source>
        <dbReference type="ARBA" id="ARBA00017823"/>
    </source>
</evidence>
<dbReference type="InterPro" id="IPR035890">
    <property type="entry name" value="Anti-sigma-28_factor_FlgM_sf"/>
</dbReference>
<feature type="domain" description="Anti-sigma-28 factor FlgM C-terminal" evidence="10">
    <location>
        <begin position="37"/>
        <end position="91"/>
    </location>
</feature>
<dbReference type="STRING" id="29542.A6070_09775"/>
<dbReference type="InterPro" id="IPR031316">
    <property type="entry name" value="FlgM_C"/>
</dbReference>
<dbReference type="SUPFAM" id="SSF101498">
    <property type="entry name" value="Anti-sigma factor FlgM"/>
    <property type="match status" value="1"/>
</dbReference>
<organism evidence="11 12">
    <name type="scientific">Syntrophotalea acetylenica</name>
    <name type="common">Pelobacter acetylenicus</name>
    <dbReference type="NCBI Taxonomy" id="29542"/>
    <lineage>
        <taxon>Bacteria</taxon>
        <taxon>Pseudomonadati</taxon>
        <taxon>Thermodesulfobacteriota</taxon>
        <taxon>Desulfuromonadia</taxon>
        <taxon>Desulfuromonadales</taxon>
        <taxon>Syntrophotaleaceae</taxon>
        <taxon>Syntrophotalea</taxon>
    </lineage>
</organism>
<feature type="compositionally biased region" description="Basic and acidic residues" evidence="9">
    <location>
        <begin position="17"/>
        <end position="29"/>
    </location>
</feature>
<protein>
    <recommendedName>
        <fullName evidence="2">Negative regulator of flagellin synthesis</fullName>
    </recommendedName>
    <alternativeName>
        <fullName evidence="8">Anti-sigma-28 factor</fullName>
    </alternativeName>
</protein>
<proteinExistence type="inferred from homology"/>
<keyword evidence="12" id="KW-1185">Reference proteome</keyword>
<comment type="function">
    <text evidence="7">Responsible for the coupling of flagellin expression to flagellar assembly by preventing expression of the flagellin genes when a component of the middle class of proteins is defective. It negatively regulates flagellar genes by inhibiting the activity of FliA by directly binding to FliA.</text>
</comment>
<dbReference type="NCBIfam" id="TIGR03824">
    <property type="entry name" value="FlgM_jcvi"/>
    <property type="match status" value="1"/>
</dbReference>
<feature type="region of interest" description="Disordered" evidence="9">
    <location>
        <begin position="1"/>
        <end position="37"/>
    </location>
</feature>
<keyword evidence="4" id="KW-1005">Bacterial flagellum biogenesis</keyword>
<keyword evidence="11" id="KW-0282">Flagellum</keyword>
<evidence type="ECO:0000313" key="12">
    <source>
        <dbReference type="Proteomes" id="UP000182264"/>
    </source>
</evidence>
<evidence type="ECO:0000259" key="10">
    <source>
        <dbReference type="Pfam" id="PF04316"/>
    </source>
</evidence>
<evidence type="ECO:0000256" key="1">
    <source>
        <dbReference type="ARBA" id="ARBA00005322"/>
    </source>
</evidence>
<dbReference type="AlphaFoldDB" id="A0A1L3GCW2"/>
<reference evidence="11 12" key="1">
    <citation type="journal article" date="2017" name="Genome Announc.">
        <title>Complete Genome Sequences of Two Acetylene-Fermenting Pelobacter acetylenicus Strains.</title>
        <authorList>
            <person name="Sutton J.M."/>
            <person name="Baesman S.M."/>
            <person name="Fierst J.L."/>
            <person name="Poret-Peterson A.T."/>
            <person name="Oremland R.S."/>
            <person name="Dunlap D.S."/>
            <person name="Akob D.M."/>
        </authorList>
    </citation>
    <scope>NUCLEOTIDE SEQUENCE [LARGE SCALE GENOMIC DNA]</scope>
    <source>
        <strain evidence="11 12">DSM 3247</strain>
    </source>
</reference>
<keyword evidence="11" id="KW-0966">Cell projection</keyword>
<evidence type="ECO:0000256" key="8">
    <source>
        <dbReference type="ARBA" id="ARBA00030117"/>
    </source>
</evidence>
<keyword evidence="11" id="KW-0969">Cilium</keyword>
<dbReference type="KEGG" id="pace:A6070_09775"/>
<gene>
    <name evidence="11" type="ORF">A7E75_01165</name>
</gene>
<dbReference type="Proteomes" id="UP000182264">
    <property type="component" value="Chromosome"/>
</dbReference>
<evidence type="ECO:0000256" key="3">
    <source>
        <dbReference type="ARBA" id="ARBA00022491"/>
    </source>
</evidence>
<evidence type="ECO:0000256" key="9">
    <source>
        <dbReference type="SAM" id="MobiDB-lite"/>
    </source>
</evidence>
<comment type="similarity">
    <text evidence="1">Belongs to the FlgM family.</text>
</comment>
<dbReference type="Pfam" id="PF04316">
    <property type="entry name" value="FlgM"/>
    <property type="match status" value="1"/>
</dbReference>
<name>A0A1L3GCW2_SYNAC</name>
<dbReference type="InterPro" id="IPR007412">
    <property type="entry name" value="FlgM"/>
</dbReference>
<evidence type="ECO:0000256" key="7">
    <source>
        <dbReference type="ARBA" id="ARBA00024739"/>
    </source>
</evidence>
<evidence type="ECO:0000256" key="5">
    <source>
        <dbReference type="ARBA" id="ARBA00023015"/>
    </source>
</evidence>
<dbReference type="GO" id="GO:0045892">
    <property type="term" value="P:negative regulation of DNA-templated transcription"/>
    <property type="evidence" value="ECO:0007669"/>
    <property type="project" value="InterPro"/>
</dbReference>
<dbReference type="GO" id="GO:0044781">
    <property type="term" value="P:bacterial-type flagellum organization"/>
    <property type="evidence" value="ECO:0007669"/>
    <property type="project" value="UniProtKB-KW"/>
</dbReference>
<keyword evidence="3" id="KW-0678">Repressor</keyword>
<evidence type="ECO:0000256" key="4">
    <source>
        <dbReference type="ARBA" id="ARBA00022795"/>
    </source>
</evidence>
<accession>A0A1L3GCW2</accession>